<gene>
    <name evidence="1" type="ORF">PAPOLLO_LOCUS5076</name>
</gene>
<dbReference type="OrthoDB" id="7367179at2759"/>
<protein>
    <submittedName>
        <fullName evidence="1">(apollo) hypothetical protein</fullName>
    </submittedName>
</protein>
<accession>A0A8S3WDB3</accession>
<dbReference type="AlphaFoldDB" id="A0A8S3WDB3"/>
<comment type="caution">
    <text evidence="1">The sequence shown here is derived from an EMBL/GenBank/DDBJ whole genome shotgun (WGS) entry which is preliminary data.</text>
</comment>
<dbReference type="EMBL" id="CAJQZP010000288">
    <property type="protein sequence ID" value="CAG4954258.1"/>
    <property type="molecule type" value="Genomic_DNA"/>
</dbReference>
<sequence length="394" mass="45684">MQTFLKTLGLKESTVRCWVASSEHGIAKTITNDINEERTIKKDDVAFLKQFFASLPKMPSHYCRASTSKQYLEPIIDDKTALYRLYTIECEKTERAPLSRWTLCKVFDELNLSLFTPKKDQCDTCCSHKVGNITDDKYNAHIRLKDMARNKKLRDKDRAQQFGDIHIFTHDLQAVKLCPQLQASALYYKTKLCVNNFTMYNLETKDVYCYWFDETNAGLTASVFISCIIHILRTLEQKCVPIILFSDGCTPQNRNIFLSNALLQLTIEKNVIIEQKFLEKGHTQMECDAVHSSIEQKTKNKEIFLPSQYGVLSKEARPKQPYIVEYLSYEFFEDYTQKNTFVYDSIRPGRTTNDPTVTDLRVLQYNANGIIKYKLSFDAEYQELPCGRTLLDDP</sequence>
<dbReference type="PANTHER" id="PTHR10773:SF19">
    <property type="match status" value="1"/>
</dbReference>
<name>A0A8S3WDB3_PARAO</name>
<reference evidence="1" key="1">
    <citation type="submission" date="2021-04" db="EMBL/GenBank/DDBJ databases">
        <authorList>
            <person name="Tunstrom K."/>
        </authorList>
    </citation>
    <scope>NUCLEOTIDE SEQUENCE</scope>
</reference>
<organism evidence="1 2">
    <name type="scientific">Parnassius apollo</name>
    <name type="common">Apollo butterfly</name>
    <name type="synonym">Papilio apollo</name>
    <dbReference type="NCBI Taxonomy" id="110799"/>
    <lineage>
        <taxon>Eukaryota</taxon>
        <taxon>Metazoa</taxon>
        <taxon>Ecdysozoa</taxon>
        <taxon>Arthropoda</taxon>
        <taxon>Hexapoda</taxon>
        <taxon>Insecta</taxon>
        <taxon>Pterygota</taxon>
        <taxon>Neoptera</taxon>
        <taxon>Endopterygota</taxon>
        <taxon>Lepidoptera</taxon>
        <taxon>Glossata</taxon>
        <taxon>Ditrysia</taxon>
        <taxon>Papilionoidea</taxon>
        <taxon>Papilionidae</taxon>
        <taxon>Parnassiinae</taxon>
        <taxon>Parnassini</taxon>
        <taxon>Parnassius</taxon>
        <taxon>Parnassius</taxon>
    </lineage>
</organism>
<proteinExistence type="predicted"/>
<keyword evidence="2" id="KW-1185">Reference proteome</keyword>
<evidence type="ECO:0000313" key="1">
    <source>
        <dbReference type="EMBL" id="CAG4954258.1"/>
    </source>
</evidence>
<dbReference type="Proteomes" id="UP000691718">
    <property type="component" value="Unassembled WGS sequence"/>
</dbReference>
<evidence type="ECO:0000313" key="2">
    <source>
        <dbReference type="Proteomes" id="UP000691718"/>
    </source>
</evidence>
<dbReference type="PANTHER" id="PTHR10773">
    <property type="entry name" value="DNA-DIRECTED RNA POLYMERASES I, II, AND III SUBUNIT RPABC2"/>
    <property type="match status" value="1"/>
</dbReference>